<dbReference type="InterPro" id="IPR003018">
    <property type="entry name" value="GAF"/>
</dbReference>
<dbReference type="Pfam" id="PF13426">
    <property type="entry name" value="PAS_9"/>
    <property type="match status" value="2"/>
</dbReference>
<reference evidence="6" key="1">
    <citation type="submission" date="2022-10" db="EMBL/GenBank/DDBJ databases">
        <title>The WGS of Solirubrobacter ginsenosidimutans DSM 21036.</title>
        <authorList>
            <person name="Jiang Z."/>
        </authorList>
    </citation>
    <scope>NUCLEOTIDE SEQUENCE</scope>
    <source>
        <strain evidence="6">DSM 21036</strain>
    </source>
</reference>
<dbReference type="GO" id="GO:0016791">
    <property type="term" value="F:phosphatase activity"/>
    <property type="evidence" value="ECO:0007669"/>
    <property type="project" value="TreeGrafter"/>
</dbReference>
<dbReference type="Pfam" id="PF07228">
    <property type="entry name" value="SpoIIE"/>
    <property type="match status" value="1"/>
</dbReference>
<keyword evidence="2" id="KW-0175">Coiled coil</keyword>
<evidence type="ECO:0000256" key="2">
    <source>
        <dbReference type="SAM" id="Coils"/>
    </source>
</evidence>
<protein>
    <submittedName>
        <fullName evidence="6">PAS domain S-box protein</fullName>
    </submittedName>
</protein>
<dbReference type="SUPFAM" id="SSF55785">
    <property type="entry name" value="PYP-like sensor domain (PAS domain)"/>
    <property type="match status" value="2"/>
</dbReference>
<dbReference type="Proteomes" id="UP001149140">
    <property type="component" value="Unassembled WGS sequence"/>
</dbReference>
<dbReference type="SUPFAM" id="SSF55781">
    <property type="entry name" value="GAF domain-like"/>
    <property type="match status" value="1"/>
</dbReference>
<feature type="domain" description="PAS" evidence="3">
    <location>
        <begin position="154"/>
        <end position="208"/>
    </location>
</feature>
<dbReference type="SMART" id="SM00331">
    <property type="entry name" value="PP2C_SIG"/>
    <property type="match status" value="1"/>
</dbReference>
<evidence type="ECO:0000259" key="3">
    <source>
        <dbReference type="PROSITE" id="PS50112"/>
    </source>
</evidence>
<name>A0A9X3S536_9ACTN</name>
<feature type="domain" description="PPM-type phosphatase" evidence="5">
    <location>
        <begin position="466"/>
        <end position="682"/>
    </location>
</feature>
<evidence type="ECO:0000313" key="6">
    <source>
        <dbReference type="EMBL" id="MDA0167250.1"/>
    </source>
</evidence>
<dbReference type="SMART" id="SM00091">
    <property type="entry name" value="PAS"/>
    <property type="match status" value="2"/>
</dbReference>
<feature type="coiled-coil region" evidence="2">
    <location>
        <begin position="272"/>
        <end position="303"/>
    </location>
</feature>
<dbReference type="InterPro" id="IPR001610">
    <property type="entry name" value="PAC"/>
</dbReference>
<dbReference type="PANTHER" id="PTHR43156">
    <property type="entry name" value="STAGE II SPORULATION PROTEIN E-RELATED"/>
    <property type="match status" value="1"/>
</dbReference>
<dbReference type="Pfam" id="PF13185">
    <property type="entry name" value="GAF_2"/>
    <property type="match status" value="1"/>
</dbReference>
<dbReference type="InterPro" id="IPR036457">
    <property type="entry name" value="PPM-type-like_dom_sf"/>
</dbReference>
<dbReference type="PROSITE" id="PS50113">
    <property type="entry name" value="PAC"/>
    <property type="match status" value="2"/>
</dbReference>
<dbReference type="CDD" id="cd00130">
    <property type="entry name" value="PAS"/>
    <property type="match status" value="2"/>
</dbReference>
<evidence type="ECO:0000259" key="5">
    <source>
        <dbReference type="PROSITE" id="PS51746"/>
    </source>
</evidence>
<evidence type="ECO:0000313" key="7">
    <source>
        <dbReference type="Proteomes" id="UP001149140"/>
    </source>
</evidence>
<dbReference type="PANTHER" id="PTHR43156:SF2">
    <property type="entry name" value="STAGE II SPORULATION PROTEIN E"/>
    <property type="match status" value="1"/>
</dbReference>
<dbReference type="InterPro" id="IPR001932">
    <property type="entry name" value="PPM-type_phosphatase-like_dom"/>
</dbReference>
<feature type="domain" description="PAC" evidence="4">
    <location>
        <begin position="91"/>
        <end position="143"/>
    </location>
</feature>
<keyword evidence="7" id="KW-1185">Reference proteome</keyword>
<dbReference type="AlphaFoldDB" id="A0A9X3S536"/>
<dbReference type="SMART" id="SM00086">
    <property type="entry name" value="PAC"/>
    <property type="match status" value="2"/>
</dbReference>
<dbReference type="SUPFAM" id="SSF81606">
    <property type="entry name" value="PP2C-like"/>
    <property type="match status" value="1"/>
</dbReference>
<organism evidence="6 7">
    <name type="scientific">Solirubrobacter ginsenosidimutans</name>
    <dbReference type="NCBI Taxonomy" id="490573"/>
    <lineage>
        <taxon>Bacteria</taxon>
        <taxon>Bacillati</taxon>
        <taxon>Actinomycetota</taxon>
        <taxon>Thermoleophilia</taxon>
        <taxon>Solirubrobacterales</taxon>
        <taxon>Solirubrobacteraceae</taxon>
        <taxon>Solirubrobacter</taxon>
    </lineage>
</organism>
<sequence>MGQGESGSVSVDTTDAAEHLRLLVESQPDYAIFLLDLSGHVVTWNDGARRLKGYAAEEILGHHFSTFYPPEDVAADLPQAILDAARTTGRHEAEGWRVRKDGSRFWANVVITALRDEHGSLVGFGKVTRDLTSRQLATEQLRTAAAELRVANAELEQFRLLVESVRDYAIFVLDVSGHIRTWNAGAQNIKGYTAADVIGRHFELFYTEPARVSRHPDYELEVATREGRFEEEGWRVRKDGTLFWANVVITALRDARGTLVGFAKVTRDLTERRRAQQLLEQSERAARREAERQRRRSAALERVGREIVAQLDLDVILQNATDAVTELTGAAVGVFDATYAQTTVICCDDLAEHPEIASVARQFTLPEGHPPIRSYLALPVQTADGTIAGGLCFGHPEVAVFDAEAEAAALSIAATAGVAIVNAGLLEDARRETAAREVALRQRDQVAIALQQSLLPPSLPQIPGLELGAHYHAGTELVGGDFYDVFAIGENVWGIVMGDVCGSGPEAASQTALTRHTVRTAAMFDSDPATVIGALNQALLRSDTGRFTTAVFMRMTVDPERNGLNLRIASGGHPPVIIQRHDGTFEESTARGQLLGVTDFAVEELRVADERMGAGDVLVLYTDGLTEARSSGVLFDIAGVKTALRSLADQAPPRLAEGLIEAALAHAAAPLRDDAAILILRVTATAPE</sequence>
<feature type="domain" description="PAS" evidence="3">
    <location>
        <begin position="16"/>
        <end position="72"/>
    </location>
</feature>
<proteinExistence type="predicted"/>
<dbReference type="EMBL" id="JAPDOD010000095">
    <property type="protein sequence ID" value="MDA0167250.1"/>
    <property type="molecule type" value="Genomic_DNA"/>
</dbReference>
<evidence type="ECO:0000256" key="1">
    <source>
        <dbReference type="ARBA" id="ARBA00022801"/>
    </source>
</evidence>
<dbReference type="Gene3D" id="3.30.450.20">
    <property type="entry name" value="PAS domain"/>
    <property type="match status" value="2"/>
</dbReference>
<comment type="caution">
    <text evidence="6">The sequence shown here is derived from an EMBL/GenBank/DDBJ whole genome shotgun (WGS) entry which is preliminary data.</text>
</comment>
<gene>
    <name evidence="6" type="ORF">OM076_43725</name>
</gene>
<evidence type="ECO:0000259" key="4">
    <source>
        <dbReference type="PROSITE" id="PS50113"/>
    </source>
</evidence>
<feature type="domain" description="PAC" evidence="4">
    <location>
        <begin position="229"/>
        <end position="281"/>
    </location>
</feature>
<dbReference type="Gene3D" id="3.60.40.10">
    <property type="entry name" value="PPM-type phosphatase domain"/>
    <property type="match status" value="1"/>
</dbReference>
<feature type="coiled-coil region" evidence="2">
    <location>
        <begin position="134"/>
        <end position="161"/>
    </location>
</feature>
<keyword evidence="1" id="KW-0378">Hydrolase</keyword>
<dbReference type="InterPro" id="IPR029016">
    <property type="entry name" value="GAF-like_dom_sf"/>
</dbReference>
<dbReference type="InterPro" id="IPR035965">
    <property type="entry name" value="PAS-like_dom_sf"/>
</dbReference>
<dbReference type="Gene3D" id="3.30.450.40">
    <property type="match status" value="1"/>
</dbReference>
<accession>A0A9X3S536</accession>
<dbReference type="PROSITE" id="PS51746">
    <property type="entry name" value="PPM_2"/>
    <property type="match status" value="1"/>
</dbReference>
<dbReference type="PROSITE" id="PS50112">
    <property type="entry name" value="PAS"/>
    <property type="match status" value="2"/>
</dbReference>
<dbReference type="InterPro" id="IPR000014">
    <property type="entry name" value="PAS"/>
</dbReference>
<dbReference type="InterPro" id="IPR052016">
    <property type="entry name" value="Bact_Sigma-Reg"/>
</dbReference>
<dbReference type="NCBIfam" id="TIGR00229">
    <property type="entry name" value="sensory_box"/>
    <property type="match status" value="2"/>
</dbReference>
<dbReference type="RefSeq" id="WP_270046498.1">
    <property type="nucleotide sequence ID" value="NZ_JAPDOD010000095.1"/>
</dbReference>
<dbReference type="InterPro" id="IPR000700">
    <property type="entry name" value="PAS-assoc_C"/>
</dbReference>